<dbReference type="EMBL" id="DRLF01000038">
    <property type="protein sequence ID" value="HEC05405.1"/>
    <property type="molecule type" value="Genomic_DNA"/>
</dbReference>
<dbReference type="InterPro" id="IPR005119">
    <property type="entry name" value="LysR_subst-bd"/>
</dbReference>
<dbReference type="SUPFAM" id="SSF53850">
    <property type="entry name" value="Periplasmic binding protein-like II"/>
    <property type="match status" value="1"/>
</dbReference>
<evidence type="ECO:0000259" key="1">
    <source>
        <dbReference type="Pfam" id="PF03466"/>
    </source>
</evidence>
<sequence>MHDSPDIHVEFFSRELGDLPQMLKSGEVDFIVLDYFMDAANLSKIQIGVEYLVHIKNTESPDDDQVFLDHDVDDMTTYNFFRNQNMRNVDLRRCYYDDIYGIITGVRLGLGQAVVSRHLISDMDDIQIIPHPVSVSNPVVLYHHKNRYITRFHNEVVRTLQERTAGFLDYSKA</sequence>
<comment type="caution">
    <text evidence="2">The sequence shown here is derived from an EMBL/GenBank/DDBJ whole genome shotgun (WGS) entry which is preliminary data.</text>
</comment>
<dbReference type="Proteomes" id="UP000886339">
    <property type="component" value="Unassembled WGS sequence"/>
</dbReference>
<gene>
    <name evidence="2" type="ORF">ENJ12_01005</name>
</gene>
<organism evidence="2">
    <name type="scientific">Thiolapillus brandeum</name>
    <dbReference type="NCBI Taxonomy" id="1076588"/>
    <lineage>
        <taxon>Bacteria</taxon>
        <taxon>Pseudomonadati</taxon>
        <taxon>Pseudomonadota</taxon>
        <taxon>Gammaproteobacteria</taxon>
        <taxon>Chromatiales</taxon>
        <taxon>Sedimenticolaceae</taxon>
        <taxon>Thiolapillus</taxon>
    </lineage>
</organism>
<reference evidence="2" key="1">
    <citation type="journal article" date="2020" name="mSystems">
        <title>Genome- and Community-Level Interaction Insights into Carbon Utilization and Element Cycling Functions of Hydrothermarchaeota in Hydrothermal Sediment.</title>
        <authorList>
            <person name="Zhou Z."/>
            <person name="Liu Y."/>
            <person name="Xu W."/>
            <person name="Pan J."/>
            <person name="Luo Z.H."/>
            <person name="Li M."/>
        </authorList>
    </citation>
    <scope>NUCLEOTIDE SEQUENCE [LARGE SCALE GENOMIC DNA]</scope>
    <source>
        <strain evidence="2">HyVt-458</strain>
    </source>
</reference>
<protein>
    <recommendedName>
        <fullName evidence="1">LysR substrate-binding domain-containing protein</fullName>
    </recommendedName>
</protein>
<dbReference type="AlphaFoldDB" id="A0A831WAP4"/>
<name>A0A831WAP4_9GAMM</name>
<proteinExistence type="predicted"/>
<dbReference type="Pfam" id="PF03466">
    <property type="entry name" value="LysR_substrate"/>
    <property type="match status" value="1"/>
</dbReference>
<accession>A0A831WAP4</accession>
<evidence type="ECO:0000313" key="2">
    <source>
        <dbReference type="EMBL" id="HEC05405.1"/>
    </source>
</evidence>
<feature type="domain" description="LysR substrate-binding" evidence="1">
    <location>
        <begin position="4"/>
        <end position="163"/>
    </location>
</feature>